<dbReference type="InterPro" id="IPR006448">
    <property type="entry name" value="Phage_term_ssu_P27"/>
</dbReference>
<dbReference type="EMBL" id="JJMM01000008">
    <property type="protein sequence ID" value="KDR95912.1"/>
    <property type="molecule type" value="Genomic_DNA"/>
</dbReference>
<dbReference type="OrthoDB" id="6010489at2"/>
<feature type="region of interest" description="Disordered" evidence="1">
    <location>
        <begin position="1"/>
        <end position="25"/>
    </location>
</feature>
<accession>A0A069RP09</accession>
<comment type="caution">
    <text evidence="2">The sequence shown here is derived from an EMBL/GenBank/DDBJ whole genome shotgun (WGS) entry which is preliminary data.</text>
</comment>
<evidence type="ECO:0000313" key="3">
    <source>
        <dbReference type="Proteomes" id="UP000027946"/>
    </source>
</evidence>
<reference evidence="2 3" key="1">
    <citation type="submission" date="2014-03" db="EMBL/GenBank/DDBJ databases">
        <title>Genome sequence of Clostridium litorale W6, DSM 5388.</title>
        <authorList>
            <person name="Poehlein A."/>
            <person name="Jagirdar A."/>
            <person name="Khonsari B."/>
            <person name="Chibani C.M."/>
            <person name="Gutierrez Gutierrez D.A."/>
            <person name="Davydova E."/>
            <person name="Alghaithi H.S."/>
            <person name="Nair K.P."/>
            <person name="Dhamotharan K."/>
            <person name="Chandran L."/>
            <person name="G W."/>
            <person name="Daniel R."/>
        </authorList>
    </citation>
    <scope>NUCLEOTIDE SEQUENCE [LARGE SCALE GENOMIC DNA]</scope>
    <source>
        <strain evidence="2 3">W6</strain>
    </source>
</reference>
<dbReference type="eggNOG" id="COG3747">
    <property type="taxonomic scope" value="Bacteria"/>
</dbReference>
<protein>
    <submittedName>
        <fullName evidence="2">Phage terminase, small subunit P27 family</fullName>
    </submittedName>
</protein>
<evidence type="ECO:0000256" key="1">
    <source>
        <dbReference type="SAM" id="MobiDB-lite"/>
    </source>
</evidence>
<dbReference type="STRING" id="1121324.CLIT_8c00810"/>
<dbReference type="NCBIfam" id="TIGR01558">
    <property type="entry name" value="sm_term_P27"/>
    <property type="match status" value="1"/>
</dbReference>
<dbReference type="AlphaFoldDB" id="A0A069RP09"/>
<keyword evidence="3" id="KW-1185">Reference proteome</keyword>
<sequence length="159" mass="17534">MGRRGPAPKPTNLNVLQGNPGKRQLNTSEPTFKKAIGLKPPTFLDRLAKKEWKRVVPLLEKNGLLTEADTAALAAYCQNFSRWVDAEKLVSEKGYTYTTDKGNVIQRPEVGIANTAMKLMKSFAQEFGLTPSSRTNLSVKEADESEDPFVTFMRGGKSG</sequence>
<dbReference type="Proteomes" id="UP000027946">
    <property type="component" value="Unassembled WGS sequence"/>
</dbReference>
<gene>
    <name evidence="2" type="ORF">CLIT_8c00810</name>
</gene>
<name>A0A069RP09_PEPLI</name>
<proteinExistence type="predicted"/>
<dbReference type="RefSeq" id="WP_038263089.1">
    <property type="nucleotide sequence ID" value="NZ_FSRH01000008.1"/>
</dbReference>
<evidence type="ECO:0000313" key="2">
    <source>
        <dbReference type="EMBL" id="KDR95912.1"/>
    </source>
</evidence>
<dbReference type="Pfam" id="PF05119">
    <property type="entry name" value="Terminase_4"/>
    <property type="match status" value="1"/>
</dbReference>
<organism evidence="2 3">
    <name type="scientific">Peptoclostridium litorale DSM 5388</name>
    <dbReference type="NCBI Taxonomy" id="1121324"/>
    <lineage>
        <taxon>Bacteria</taxon>
        <taxon>Bacillati</taxon>
        <taxon>Bacillota</taxon>
        <taxon>Clostridia</taxon>
        <taxon>Peptostreptococcales</taxon>
        <taxon>Peptoclostridiaceae</taxon>
        <taxon>Peptoclostridium</taxon>
    </lineage>
</organism>